<accession>A0A0D7CID5</accession>
<dbReference type="EMBL" id="JRKI01000029">
    <property type="protein sequence ID" value="KIZ16014.1"/>
    <property type="molecule type" value="Genomic_DNA"/>
</dbReference>
<dbReference type="Proteomes" id="UP000032458">
    <property type="component" value="Unassembled WGS sequence"/>
</dbReference>
<evidence type="ECO:0008006" key="4">
    <source>
        <dbReference type="Google" id="ProtNLM"/>
    </source>
</evidence>
<evidence type="ECO:0000313" key="2">
    <source>
        <dbReference type="EMBL" id="KIZ16014.1"/>
    </source>
</evidence>
<proteinExistence type="predicted"/>
<evidence type="ECO:0000256" key="1">
    <source>
        <dbReference type="SAM" id="SignalP"/>
    </source>
</evidence>
<organism evidence="2 3">
    <name type="scientific">Streptomyces natalensis ATCC 27448</name>
    <dbReference type="NCBI Taxonomy" id="1240678"/>
    <lineage>
        <taxon>Bacteria</taxon>
        <taxon>Bacillati</taxon>
        <taxon>Actinomycetota</taxon>
        <taxon>Actinomycetes</taxon>
        <taxon>Kitasatosporales</taxon>
        <taxon>Streptomycetaceae</taxon>
        <taxon>Streptomyces</taxon>
    </lineage>
</organism>
<feature type="signal peptide" evidence="1">
    <location>
        <begin position="1"/>
        <end position="23"/>
    </location>
</feature>
<keyword evidence="1" id="KW-0732">Signal</keyword>
<comment type="caution">
    <text evidence="2">The sequence shown here is derived from an EMBL/GenBank/DDBJ whole genome shotgun (WGS) entry which is preliminary data.</text>
</comment>
<sequence>MMKKIIAIAFIAALFTALFTAGATGIASATAASPGSPPGRDIVTTTFHCPAPRNTFTIRADPWVMSQYEWYYGEQGCTYTT</sequence>
<name>A0A0D7CID5_9ACTN</name>
<reference evidence="2 3" key="1">
    <citation type="submission" date="2014-09" db="EMBL/GenBank/DDBJ databases">
        <title>Draft genome sequence of Streptomyces natalensis ATCC 27448, producer of the antifungal pimaricin.</title>
        <authorList>
            <person name="Mendes M.V."/>
            <person name="Beites T."/>
            <person name="Pires S."/>
            <person name="Santos C.L."/>
            <person name="Moradas-Ferreira P."/>
        </authorList>
    </citation>
    <scope>NUCLEOTIDE SEQUENCE [LARGE SCALE GENOMIC DNA]</scope>
    <source>
        <strain evidence="2 3">ATCC 27448</strain>
    </source>
</reference>
<evidence type="ECO:0000313" key="3">
    <source>
        <dbReference type="Proteomes" id="UP000032458"/>
    </source>
</evidence>
<feature type="chain" id="PRO_5002317663" description="Ig-like domain-containing protein" evidence="1">
    <location>
        <begin position="24"/>
        <end position="81"/>
    </location>
</feature>
<keyword evidence="3" id="KW-1185">Reference proteome</keyword>
<protein>
    <recommendedName>
        <fullName evidence="4">Ig-like domain-containing protein</fullName>
    </recommendedName>
</protein>
<gene>
    <name evidence="2" type="ORF">SNA_22505</name>
</gene>
<dbReference type="PATRIC" id="fig|1240678.4.peg.4798"/>
<dbReference type="AlphaFoldDB" id="A0A0D7CID5"/>